<organism evidence="4 5">
    <name type="scientific">Niallia oryzisoli</name>
    <dbReference type="NCBI Taxonomy" id="1737571"/>
    <lineage>
        <taxon>Bacteria</taxon>
        <taxon>Bacillati</taxon>
        <taxon>Bacillota</taxon>
        <taxon>Bacilli</taxon>
        <taxon>Bacillales</taxon>
        <taxon>Bacillaceae</taxon>
        <taxon>Niallia</taxon>
    </lineage>
</organism>
<evidence type="ECO:0000256" key="1">
    <source>
        <dbReference type="ARBA" id="ARBA00004370"/>
    </source>
</evidence>
<sequence length="224" mass="25638">MKEIEKKTALIAGASGLVGNELLHYLLEGQEYERVTALVRSTLNMKHPKLEEKVIHFDEMEQQKEIFAVDDVFCCLGTTIKKAKTKEAMYKVDVEYPVQMAKLANDKGAKRFLLVSSMNANPHSSIFYPKIKGKLEEKISEIPFESISIMRPSLLLGERDEFRFGEQAGEFFYSLFSFLFIGPLRKYKAIQGRTVALAMYKIAQMNKRGIDIYSSEKIEQISMK</sequence>
<evidence type="ECO:0000256" key="2">
    <source>
        <dbReference type="ARBA" id="ARBA00023136"/>
    </source>
</evidence>
<protein>
    <submittedName>
        <fullName evidence="4">NAD-dependent epimerase/dehydratase family protein</fullName>
    </submittedName>
</protein>
<dbReference type="PANTHER" id="PTHR14097">
    <property type="entry name" value="OXIDOREDUCTASE HTATIP2"/>
    <property type="match status" value="1"/>
</dbReference>
<dbReference type="Gene3D" id="3.40.50.720">
    <property type="entry name" value="NAD(P)-binding Rossmann-like Domain"/>
    <property type="match status" value="1"/>
</dbReference>
<name>A0ABZ2CLD7_9BACI</name>
<reference evidence="4 5" key="1">
    <citation type="submission" date="2023-10" db="EMBL/GenBank/DDBJ databases">
        <title>Niallia locisalis sp.nov. isolated from a salt pond sample.</title>
        <authorList>
            <person name="Li X.-J."/>
            <person name="Dong L."/>
        </authorList>
    </citation>
    <scope>NUCLEOTIDE SEQUENCE [LARGE SCALE GENOMIC DNA]</scope>
    <source>
        <strain evidence="4 5">DSM 29761</strain>
    </source>
</reference>
<keyword evidence="5" id="KW-1185">Reference proteome</keyword>
<dbReference type="RefSeq" id="WP_338453080.1">
    <property type="nucleotide sequence ID" value="NZ_CP137640.1"/>
</dbReference>
<dbReference type="PANTHER" id="PTHR14097:SF7">
    <property type="entry name" value="OXIDOREDUCTASE HTATIP2"/>
    <property type="match status" value="1"/>
</dbReference>
<feature type="domain" description="NAD-dependent epimerase/dehydratase" evidence="3">
    <location>
        <begin position="9"/>
        <end position="204"/>
    </location>
</feature>
<dbReference type="Proteomes" id="UP001357223">
    <property type="component" value="Chromosome"/>
</dbReference>
<evidence type="ECO:0000313" key="5">
    <source>
        <dbReference type="Proteomes" id="UP001357223"/>
    </source>
</evidence>
<accession>A0ABZ2CLD7</accession>
<evidence type="ECO:0000313" key="4">
    <source>
        <dbReference type="EMBL" id="WVX84207.1"/>
    </source>
</evidence>
<proteinExistence type="predicted"/>
<dbReference type="EMBL" id="CP137640">
    <property type="protein sequence ID" value="WVX84207.1"/>
    <property type="molecule type" value="Genomic_DNA"/>
</dbReference>
<keyword evidence="2" id="KW-0472">Membrane</keyword>
<comment type="subcellular location">
    <subcellularLocation>
        <location evidence="1">Membrane</location>
    </subcellularLocation>
</comment>
<gene>
    <name evidence="4" type="ORF">R4Z09_15135</name>
</gene>
<evidence type="ECO:0000259" key="3">
    <source>
        <dbReference type="Pfam" id="PF01370"/>
    </source>
</evidence>
<dbReference type="Pfam" id="PF01370">
    <property type="entry name" value="Epimerase"/>
    <property type="match status" value="1"/>
</dbReference>
<dbReference type="SUPFAM" id="SSF51735">
    <property type="entry name" value="NAD(P)-binding Rossmann-fold domains"/>
    <property type="match status" value="1"/>
</dbReference>
<dbReference type="InterPro" id="IPR036291">
    <property type="entry name" value="NAD(P)-bd_dom_sf"/>
</dbReference>
<dbReference type="InterPro" id="IPR001509">
    <property type="entry name" value="Epimerase_deHydtase"/>
</dbReference>